<comment type="caution">
    <text evidence="8">The sequence shown here is derived from an EMBL/GenBank/DDBJ whole genome shotgun (WGS) entry which is preliminary data.</text>
</comment>
<reference evidence="8" key="1">
    <citation type="submission" date="2019-05" db="EMBL/GenBank/DDBJ databases">
        <title>Isolation and characterization of methanogens from the cold seep sediment at Four-Way Closure Ridge.</title>
        <authorList>
            <person name="You Y.-T."/>
            <person name="Chen S.-C."/>
            <person name="Zhang W.-L."/>
            <person name="Lai M.-C."/>
        </authorList>
    </citation>
    <scope>NUCLEOTIDE SEQUENCE</scope>
    <source>
        <strain evidence="8">FWC-SCC3</strain>
    </source>
</reference>
<evidence type="ECO:0000313" key="8">
    <source>
        <dbReference type="EMBL" id="MDN7012743.1"/>
    </source>
</evidence>
<keyword evidence="9" id="KW-1185">Reference proteome</keyword>
<dbReference type="Pfam" id="PF04879">
    <property type="entry name" value="Molybdop_Fe4S4"/>
    <property type="match status" value="1"/>
</dbReference>
<keyword evidence="3" id="KW-0479">Metal-binding</keyword>
<protein>
    <submittedName>
        <fullName evidence="8">Formate dehydrogenase subunit alpha</fullName>
    </submittedName>
</protein>
<dbReference type="InterPro" id="IPR006656">
    <property type="entry name" value="Mopterin_OxRdtase"/>
</dbReference>
<evidence type="ECO:0000256" key="1">
    <source>
        <dbReference type="ARBA" id="ARBA00010312"/>
    </source>
</evidence>
<gene>
    <name evidence="8" type="ORF">FGW20_06755</name>
</gene>
<dbReference type="PROSITE" id="PS00551">
    <property type="entry name" value="MOLYBDOPTERIN_PROK_1"/>
    <property type="match status" value="1"/>
</dbReference>
<dbReference type="PROSITE" id="PS00490">
    <property type="entry name" value="MOLYBDOPTERIN_PROK_2"/>
    <property type="match status" value="1"/>
</dbReference>
<dbReference type="InterPro" id="IPR050123">
    <property type="entry name" value="Prok_molybdopt-oxidoreductase"/>
</dbReference>
<organism evidence="8 9">
    <name type="scientific">Methanoculleus methanifontis</name>
    <dbReference type="NCBI Taxonomy" id="2584086"/>
    <lineage>
        <taxon>Archaea</taxon>
        <taxon>Methanobacteriati</taxon>
        <taxon>Methanobacteriota</taxon>
        <taxon>Stenosarchaea group</taxon>
        <taxon>Methanomicrobia</taxon>
        <taxon>Methanomicrobiales</taxon>
        <taxon>Methanomicrobiaceae</taxon>
        <taxon>Methanoculleus</taxon>
    </lineage>
</organism>
<keyword evidence="2" id="KW-0004">4Fe-4S</keyword>
<dbReference type="CDD" id="cd02790">
    <property type="entry name" value="MopB_CT_Formate-Dh_H"/>
    <property type="match status" value="1"/>
</dbReference>
<keyword evidence="4" id="KW-0560">Oxidoreductase</keyword>
<dbReference type="InterPro" id="IPR006657">
    <property type="entry name" value="MoPterin_dinucl-bd_dom"/>
</dbReference>
<evidence type="ECO:0000256" key="5">
    <source>
        <dbReference type="ARBA" id="ARBA00023004"/>
    </source>
</evidence>
<dbReference type="Gene3D" id="2.40.40.20">
    <property type="match status" value="1"/>
</dbReference>
<name>A0ABT8M264_9EURY</name>
<dbReference type="InterPro" id="IPR041925">
    <property type="entry name" value="CT_Formate-Dh_H"/>
</dbReference>
<keyword evidence="6" id="KW-0411">Iron-sulfur</keyword>
<dbReference type="InterPro" id="IPR009010">
    <property type="entry name" value="Asp_de-COase-like_dom_sf"/>
</dbReference>
<dbReference type="PROSITE" id="PS51669">
    <property type="entry name" value="4FE4S_MOW_BIS_MGD"/>
    <property type="match status" value="1"/>
</dbReference>
<dbReference type="InterPro" id="IPR041924">
    <property type="entry name" value="Formate_Dh-H_N"/>
</dbReference>
<evidence type="ECO:0000256" key="4">
    <source>
        <dbReference type="ARBA" id="ARBA00023002"/>
    </source>
</evidence>
<evidence type="ECO:0000313" key="9">
    <source>
        <dbReference type="Proteomes" id="UP001168423"/>
    </source>
</evidence>
<dbReference type="Proteomes" id="UP001168423">
    <property type="component" value="Unassembled WGS sequence"/>
</dbReference>
<dbReference type="PANTHER" id="PTHR43105:SF14">
    <property type="entry name" value="FORMATE DEHYDROGENASE H"/>
    <property type="match status" value="1"/>
</dbReference>
<evidence type="ECO:0000259" key="7">
    <source>
        <dbReference type="PROSITE" id="PS51669"/>
    </source>
</evidence>
<evidence type="ECO:0000256" key="2">
    <source>
        <dbReference type="ARBA" id="ARBA00022485"/>
    </source>
</evidence>
<sequence length="689" mass="76081">MDLKYVQTTCPYCGTGCSFNLVVKDGKVVGTQPYKRSPVNEGKVCPKGTYAHEFVNSPDRLTKPLIKKDGKFVEATWDEAYDLIAQKFKSYKPDEIACLSSARVSNEENYLLMKLARGVFKTRHIDHCARLCHASTVAGLAASFGSGAMTNSILDIAESKCVFVIGSNTFEQHPLIGRKIVQAKLNGAKVIVFDPRYTPTAKQADLYASFYSGTDVAVLNCLMGEIIRNGWEDKEWVSKRAKGYEELKATVLKDDYLPENVEKISGIAAADLKTAAEWIGTAESSALLYSMGITQHTVGVDNVKSTANLQMLTGNIGRRGGGVNALRGQNNVQGACDMGALPVVFTGYQKVIDEAVHKKFADAWGFPDGICEPKNGYEVTVMFNVLTDNPGELKAMYIMGENPMLSDPDLTHAEHALEQLEFLVVQDIFLTETAQHADVVLPASCYAEKEGTQTSTERRVQMWRKAQDPPGEAKVDWQILSEVGAAMGYADQFPYQSAEEIFNEMASLTPSYHGMNYERLNRPEALHWPCPSEDHPGTPILHIGKCSHPDGMGVMHPIEWKPPAEVPDAEYPYILTTGRCLWHWHTGSMTRRSETLDNEVPTGWIEINTEDAQALGIADKEMVRATSRRGTVDVPAKVTDEIKKGVMFMPFHFKECAANVLTNNALDPIAKIPEFKACAVKVEKITEEA</sequence>
<dbReference type="Pfam" id="PF01568">
    <property type="entry name" value="Molydop_binding"/>
    <property type="match status" value="1"/>
</dbReference>
<dbReference type="NCBIfam" id="TIGR01591">
    <property type="entry name" value="Fdh-alpha"/>
    <property type="match status" value="1"/>
</dbReference>
<dbReference type="InterPro" id="IPR006655">
    <property type="entry name" value="Mopterin_OxRdtase_prok_CS"/>
</dbReference>
<dbReference type="RefSeq" id="WP_301677328.1">
    <property type="nucleotide sequence ID" value="NZ_VCYI01000007.1"/>
</dbReference>
<dbReference type="InterPro" id="IPR027467">
    <property type="entry name" value="MopterinOxRdtase_cofactor_BS"/>
</dbReference>
<dbReference type="PANTHER" id="PTHR43105">
    <property type="entry name" value="RESPIRATORY NITRATE REDUCTASE"/>
    <property type="match status" value="1"/>
</dbReference>
<dbReference type="SUPFAM" id="SSF53706">
    <property type="entry name" value="Formate dehydrogenase/DMSO reductase, domains 1-3"/>
    <property type="match status" value="1"/>
</dbReference>
<proteinExistence type="inferred from homology"/>
<evidence type="ECO:0000256" key="3">
    <source>
        <dbReference type="ARBA" id="ARBA00022723"/>
    </source>
</evidence>
<dbReference type="Gene3D" id="3.40.228.10">
    <property type="entry name" value="Dimethylsulfoxide Reductase, domain 2"/>
    <property type="match status" value="1"/>
</dbReference>
<dbReference type="Gene3D" id="3.40.50.740">
    <property type="match status" value="1"/>
</dbReference>
<dbReference type="CDD" id="cd02753">
    <property type="entry name" value="MopB_Formate-Dh-H"/>
    <property type="match status" value="1"/>
</dbReference>
<dbReference type="InterPro" id="IPR006963">
    <property type="entry name" value="Mopterin_OxRdtase_4Fe-4S_dom"/>
</dbReference>
<dbReference type="Pfam" id="PF00384">
    <property type="entry name" value="Molybdopterin"/>
    <property type="match status" value="1"/>
</dbReference>
<comment type="similarity">
    <text evidence="1">Belongs to the prokaryotic molybdopterin-containing oxidoreductase family.</text>
</comment>
<evidence type="ECO:0000256" key="6">
    <source>
        <dbReference type="ARBA" id="ARBA00023014"/>
    </source>
</evidence>
<dbReference type="SMART" id="SM00926">
    <property type="entry name" value="Molybdop_Fe4S4"/>
    <property type="match status" value="1"/>
</dbReference>
<dbReference type="Gene3D" id="2.20.25.90">
    <property type="entry name" value="ADC-like domains"/>
    <property type="match status" value="1"/>
</dbReference>
<feature type="domain" description="4Fe-4S Mo/W bis-MGD-type" evidence="7">
    <location>
        <begin position="3"/>
        <end position="59"/>
    </location>
</feature>
<dbReference type="InterPro" id="IPR006478">
    <property type="entry name" value="Formate_DH_asu"/>
</dbReference>
<dbReference type="SUPFAM" id="SSF50692">
    <property type="entry name" value="ADC-like"/>
    <property type="match status" value="1"/>
</dbReference>
<dbReference type="EMBL" id="VCYI01000007">
    <property type="protein sequence ID" value="MDN7012743.1"/>
    <property type="molecule type" value="Genomic_DNA"/>
</dbReference>
<accession>A0ABT8M264</accession>
<keyword evidence="5" id="KW-0408">Iron</keyword>